<evidence type="ECO:0000313" key="3">
    <source>
        <dbReference type="Proteomes" id="UP000292447"/>
    </source>
</evidence>
<reference evidence="3" key="1">
    <citation type="submission" date="2019-03" db="EMBL/GenBank/DDBJ databases">
        <title>Snf2 controls pulcherriminic acid biosynthesis and connects pigmentation and antifungal activity of the yeast Metschnikowia pulcherrima.</title>
        <authorList>
            <person name="Gore-Lloyd D."/>
            <person name="Sumann I."/>
            <person name="Brachmann A.O."/>
            <person name="Schneeberger K."/>
            <person name="Ortiz-Merino R.A."/>
            <person name="Moreno-Beltran M."/>
            <person name="Schlaefli M."/>
            <person name="Kirner P."/>
            <person name="Santos Kron A."/>
            <person name="Wolfe K.H."/>
            <person name="Piel J."/>
            <person name="Ahrens C.H."/>
            <person name="Henk D."/>
            <person name="Freimoser F.M."/>
        </authorList>
    </citation>
    <scope>NUCLEOTIDE SEQUENCE [LARGE SCALE GENOMIC DNA]</scope>
    <source>
        <strain evidence="3">APC 1.2</strain>
    </source>
</reference>
<dbReference type="EMBL" id="CP034459">
    <property type="protein sequence ID" value="QBM88956.1"/>
    <property type="molecule type" value="Genomic_DNA"/>
</dbReference>
<dbReference type="AlphaFoldDB" id="A0A4P6XRJ0"/>
<feature type="compositionally biased region" description="Basic residues" evidence="1">
    <location>
        <begin position="145"/>
        <end position="154"/>
    </location>
</feature>
<proteinExistence type="predicted"/>
<feature type="region of interest" description="Disordered" evidence="1">
    <location>
        <begin position="134"/>
        <end position="154"/>
    </location>
</feature>
<sequence>MRSLIEGRCNIYHRRVIAWFTQTAAIKYLPLDSADLFKPDSIFLAQCPCCSRTHDFYALRGIQPSDVVNSSVVEGMLMASTKKSLASCEHKNMHRIIVILKSRPSLVMSSNGRSCHSVTDTPALMCLRPSPVASTKQKAVSDHKRPYRLGRHIQ</sequence>
<organism evidence="2 3">
    <name type="scientific">Metschnikowia aff. pulcherrima</name>
    <dbReference type="NCBI Taxonomy" id="2163413"/>
    <lineage>
        <taxon>Eukaryota</taxon>
        <taxon>Fungi</taxon>
        <taxon>Dikarya</taxon>
        <taxon>Ascomycota</taxon>
        <taxon>Saccharomycotina</taxon>
        <taxon>Pichiomycetes</taxon>
        <taxon>Metschnikowiaceae</taxon>
        <taxon>Metschnikowia</taxon>
    </lineage>
</organism>
<protein>
    <submittedName>
        <fullName evidence="2">Uncharacterized protein</fullName>
    </submittedName>
</protein>
<name>A0A4P6XRJ0_9ASCO</name>
<gene>
    <name evidence="2" type="ORF">METSCH_D00130</name>
</gene>
<accession>A0A4P6XRJ0</accession>
<dbReference type="Proteomes" id="UP000292447">
    <property type="component" value="Chromosome IV"/>
</dbReference>
<evidence type="ECO:0000256" key="1">
    <source>
        <dbReference type="SAM" id="MobiDB-lite"/>
    </source>
</evidence>
<evidence type="ECO:0000313" key="2">
    <source>
        <dbReference type="EMBL" id="QBM88956.1"/>
    </source>
</evidence>
<keyword evidence="3" id="KW-1185">Reference proteome</keyword>